<evidence type="ECO:0000313" key="4">
    <source>
        <dbReference type="EMBL" id="KRT34564.1"/>
    </source>
</evidence>
<dbReference type="InterPro" id="IPR034694">
    <property type="entry name" value="HPF_long/plastid"/>
</dbReference>
<keyword evidence="2" id="KW-0963">Cytoplasm</keyword>
<name>A0A0T5X8S9_9BACT</name>
<dbReference type="PANTHER" id="PTHR33231:SF1">
    <property type="entry name" value="30S RIBOSOMAL PROTEIN"/>
    <property type="match status" value="1"/>
</dbReference>
<comment type="caution">
    <text evidence="4">The sequence shown here is derived from an EMBL/GenBank/DDBJ whole genome shotgun (WGS) entry which is preliminary data.</text>
</comment>
<protein>
    <recommendedName>
        <fullName evidence="2">Ribosome hibernation promoting factor</fullName>
        <shortName evidence="2">HPF</shortName>
    </recommendedName>
</protein>
<keyword evidence="5" id="KW-1185">Reference proteome</keyword>
<dbReference type="STRING" id="592015.HMPREF1705_03792"/>
<dbReference type="Proteomes" id="UP000005273">
    <property type="component" value="Unassembled WGS sequence"/>
</dbReference>
<dbReference type="InterPro" id="IPR003489">
    <property type="entry name" value="RHF/RaiA"/>
</dbReference>
<dbReference type="HAMAP" id="MF_00839">
    <property type="entry name" value="HPF"/>
    <property type="match status" value="1"/>
</dbReference>
<dbReference type="Pfam" id="PF16321">
    <property type="entry name" value="Ribosom_S30AE_C"/>
    <property type="match status" value="1"/>
</dbReference>
<dbReference type="CDD" id="cd00552">
    <property type="entry name" value="RaiA"/>
    <property type="match status" value="1"/>
</dbReference>
<dbReference type="Gene3D" id="3.30.160.100">
    <property type="entry name" value="Ribosome hibernation promotion factor-like"/>
    <property type="match status" value="1"/>
</dbReference>
<comment type="subcellular location">
    <subcellularLocation>
        <location evidence="2">Cytoplasm</location>
    </subcellularLocation>
</comment>
<dbReference type="NCBIfam" id="TIGR00741">
    <property type="entry name" value="yfiA"/>
    <property type="match status" value="1"/>
</dbReference>
<proteinExistence type="inferred from homology"/>
<dbReference type="eggNOG" id="COG1544">
    <property type="taxonomic scope" value="Bacteria"/>
</dbReference>
<dbReference type="InterPro" id="IPR032528">
    <property type="entry name" value="Ribosom_S30AE_C"/>
</dbReference>
<dbReference type="Gene3D" id="3.30.505.50">
    <property type="entry name" value="Sigma 54 modulation/S30EA ribosomal protein, C-terminal domain"/>
    <property type="match status" value="1"/>
</dbReference>
<dbReference type="InterPro" id="IPR036567">
    <property type="entry name" value="RHF-like"/>
</dbReference>
<dbReference type="OrthoDB" id="9794975at2"/>
<gene>
    <name evidence="2" type="primary">hpf</name>
    <name evidence="4" type="ORF">HMPREF1705_03792</name>
</gene>
<dbReference type="PANTHER" id="PTHR33231">
    <property type="entry name" value="30S RIBOSOMAL PROTEIN"/>
    <property type="match status" value="1"/>
</dbReference>
<keyword evidence="1 2" id="KW-0810">Translation regulation</keyword>
<organism evidence="4 5">
    <name type="scientific">Acetomicrobium hydrogeniformans ATCC BAA-1850</name>
    <dbReference type="NCBI Taxonomy" id="592015"/>
    <lineage>
        <taxon>Bacteria</taxon>
        <taxon>Thermotogati</taxon>
        <taxon>Synergistota</taxon>
        <taxon>Synergistia</taxon>
        <taxon>Synergistales</taxon>
        <taxon>Acetomicrobiaceae</taxon>
        <taxon>Acetomicrobium</taxon>
    </lineage>
</organism>
<reference evidence="5" key="1">
    <citation type="submission" date="2012-09" db="EMBL/GenBank/DDBJ databases">
        <authorList>
            <person name="Weinstock G."/>
            <person name="Sodergren E."/>
            <person name="Clifton S."/>
            <person name="Fulton L."/>
            <person name="Fulton B."/>
            <person name="Courtney L."/>
            <person name="Fronick C."/>
            <person name="Harrison M."/>
            <person name="Strong C."/>
            <person name="Farmer C."/>
            <person name="Delehaunty K."/>
            <person name="Markovic C."/>
            <person name="Hall O."/>
            <person name="Minx P."/>
            <person name="Tomlinson C."/>
            <person name="Mitreva M."/>
            <person name="Nelson J."/>
            <person name="Hou S."/>
            <person name="Wollam A."/>
            <person name="Pepin K.H."/>
            <person name="Johnson M."/>
            <person name="Bhonagiri V."/>
            <person name="Nash W.E."/>
            <person name="Suruliraj S."/>
            <person name="Warren W."/>
            <person name="Chinwalla A."/>
            <person name="Mardis E.R."/>
            <person name="Wilson R.K."/>
        </authorList>
    </citation>
    <scope>NUCLEOTIDE SEQUENCE [LARGE SCALE GENOMIC DNA]</scope>
    <source>
        <strain evidence="5">OS1</strain>
    </source>
</reference>
<feature type="domain" description="Sigma 54 modulation/S30EA ribosomal protein C-terminal" evidence="3">
    <location>
        <begin position="124"/>
        <end position="173"/>
    </location>
</feature>
<sequence length="178" mass="20749">MDIRFVTRNVQISDTSKEYMESKLSKLEKFFDRILDTQVVVSYTRGMHVVEITSNVNGVIMRGEEHAPDMRKAFDKALKNIERQIKRHKSYLQDRVQMKTHDISFGIESLETYAEDEEKILFERRKRVPVKAMTPEEATLQMNLLGHDFFVFKNADTGLINVVYKRKNGGYGLIEPEA</sequence>
<evidence type="ECO:0000256" key="1">
    <source>
        <dbReference type="ARBA" id="ARBA00022845"/>
    </source>
</evidence>
<dbReference type="GO" id="GO:0022627">
    <property type="term" value="C:cytosolic small ribosomal subunit"/>
    <property type="evidence" value="ECO:0007669"/>
    <property type="project" value="TreeGrafter"/>
</dbReference>
<dbReference type="RefSeq" id="WP_009200559.1">
    <property type="nucleotide sequence ID" value="NZ_ACJX03000001.1"/>
</dbReference>
<dbReference type="EMBL" id="ACJX03000001">
    <property type="protein sequence ID" value="KRT34564.1"/>
    <property type="molecule type" value="Genomic_DNA"/>
</dbReference>
<comment type="similarity">
    <text evidence="2">Belongs to the HPF/YfiA ribosome-associated protein family. Long HPF subfamily.</text>
</comment>
<dbReference type="InterPro" id="IPR038416">
    <property type="entry name" value="Ribosom_S30AE_C_sf"/>
</dbReference>
<dbReference type="GO" id="GO:0043024">
    <property type="term" value="F:ribosomal small subunit binding"/>
    <property type="evidence" value="ECO:0007669"/>
    <property type="project" value="TreeGrafter"/>
</dbReference>
<dbReference type="GO" id="GO:0045900">
    <property type="term" value="P:negative regulation of translational elongation"/>
    <property type="evidence" value="ECO:0007669"/>
    <property type="project" value="TreeGrafter"/>
</dbReference>
<dbReference type="Pfam" id="PF02482">
    <property type="entry name" value="Ribosomal_S30AE"/>
    <property type="match status" value="1"/>
</dbReference>
<evidence type="ECO:0000259" key="3">
    <source>
        <dbReference type="Pfam" id="PF16321"/>
    </source>
</evidence>
<evidence type="ECO:0000256" key="2">
    <source>
        <dbReference type="HAMAP-Rule" id="MF_00839"/>
    </source>
</evidence>
<comment type="function">
    <text evidence="2">Required for dimerization of active 70S ribosomes into 100S ribosomes in stationary phase; 100S ribosomes are translationally inactive and sometimes present during exponential growth.</text>
</comment>
<dbReference type="AlphaFoldDB" id="A0A0T5X8S9"/>
<comment type="subunit">
    <text evidence="2">Interacts with 100S ribosomes.</text>
</comment>
<accession>A0A0T5X8S9</accession>
<dbReference type="InterPro" id="IPR050574">
    <property type="entry name" value="HPF/YfiA_ribosome-assoc"/>
</dbReference>
<dbReference type="SUPFAM" id="SSF69754">
    <property type="entry name" value="Ribosome binding protein Y (YfiA homologue)"/>
    <property type="match status" value="1"/>
</dbReference>
<evidence type="ECO:0000313" key="5">
    <source>
        <dbReference type="Proteomes" id="UP000005273"/>
    </source>
</evidence>